<dbReference type="InterPro" id="IPR002347">
    <property type="entry name" value="SDR_fam"/>
</dbReference>
<dbReference type="InterPro" id="IPR051122">
    <property type="entry name" value="SDR_DHRS6-like"/>
</dbReference>
<evidence type="ECO:0000256" key="1">
    <source>
        <dbReference type="ARBA" id="ARBA00006484"/>
    </source>
</evidence>
<evidence type="ECO:0000313" key="4">
    <source>
        <dbReference type="Proteomes" id="UP000184255"/>
    </source>
</evidence>
<dbReference type="Gene3D" id="3.40.50.720">
    <property type="entry name" value="NAD(P)-binding Rossmann-like Domain"/>
    <property type="match status" value="1"/>
</dbReference>
<organism evidence="3 4">
    <name type="scientific">Fusarium mangiferae</name>
    <name type="common">Mango malformation disease fungus</name>
    <dbReference type="NCBI Taxonomy" id="192010"/>
    <lineage>
        <taxon>Eukaryota</taxon>
        <taxon>Fungi</taxon>
        <taxon>Dikarya</taxon>
        <taxon>Ascomycota</taxon>
        <taxon>Pezizomycotina</taxon>
        <taxon>Sordariomycetes</taxon>
        <taxon>Hypocreomycetidae</taxon>
        <taxon>Hypocreales</taxon>
        <taxon>Nectriaceae</taxon>
        <taxon>Fusarium</taxon>
        <taxon>Fusarium fujikuroi species complex</taxon>
    </lineage>
</organism>
<keyword evidence="2" id="KW-0560">Oxidoreductase</keyword>
<dbReference type="RefSeq" id="XP_041688919.1">
    <property type="nucleotide sequence ID" value="XM_041823328.1"/>
</dbReference>
<dbReference type="Pfam" id="PF00106">
    <property type="entry name" value="adh_short"/>
    <property type="match status" value="1"/>
</dbReference>
<dbReference type="SUPFAM" id="SSF51735">
    <property type="entry name" value="NAD(P)-binding Rossmann-fold domains"/>
    <property type="match status" value="1"/>
</dbReference>
<gene>
    <name evidence="3" type="ORF">FMAN_12839</name>
</gene>
<evidence type="ECO:0000313" key="3">
    <source>
        <dbReference type="EMBL" id="CVL04741.1"/>
    </source>
</evidence>
<dbReference type="GeneID" id="65092089"/>
<evidence type="ECO:0000256" key="2">
    <source>
        <dbReference type="ARBA" id="ARBA00023002"/>
    </source>
</evidence>
<reference evidence="4" key="1">
    <citation type="journal article" date="2016" name="Genome Biol. Evol.">
        <title>Comparative 'omics' of the Fusarium fujikuroi species complex highlights differences in genetic potential and metabolite synthesis.</title>
        <authorList>
            <person name="Niehaus E.-M."/>
            <person name="Muensterkoetter M."/>
            <person name="Proctor R.H."/>
            <person name="Brown D.W."/>
            <person name="Sharon A."/>
            <person name="Idan Y."/>
            <person name="Oren-Young L."/>
            <person name="Sieber C.M."/>
            <person name="Novak O."/>
            <person name="Pencik A."/>
            <person name="Tarkowska D."/>
            <person name="Hromadova K."/>
            <person name="Freeman S."/>
            <person name="Maymon M."/>
            <person name="Elazar M."/>
            <person name="Youssef S.A."/>
            <person name="El-Shabrawy E.S.M."/>
            <person name="Shalaby A.B.A."/>
            <person name="Houterman P."/>
            <person name="Brock N.L."/>
            <person name="Burkhardt I."/>
            <person name="Tsavkelova E.A."/>
            <person name="Dickschat J.S."/>
            <person name="Galuszka P."/>
            <person name="Gueldener U."/>
            <person name="Tudzynski B."/>
        </authorList>
    </citation>
    <scope>NUCLEOTIDE SEQUENCE [LARGE SCALE GENOMIC DNA]</scope>
    <source>
        <strain evidence="4">MRC7560</strain>
    </source>
</reference>
<dbReference type="EMBL" id="FCQH01000015">
    <property type="protein sequence ID" value="CVL04741.1"/>
    <property type="molecule type" value="Genomic_DNA"/>
</dbReference>
<accession>A0A1L7UB70</accession>
<dbReference type="PANTHER" id="PTHR43477">
    <property type="entry name" value="DIHYDROANTICAPSIN 7-DEHYDROGENASE"/>
    <property type="match status" value="1"/>
</dbReference>
<dbReference type="Proteomes" id="UP000184255">
    <property type="component" value="Unassembled WGS sequence"/>
</dbReference>
<comment type="caution">
    <text evidence="3">The sequence shown here is derived from an EMBL/GenBank/DDBJ whole genome shotgun (WGS) entry which is preliminary data.</text>
</comment>
<sequence>MGSGAVLVIGATGNIGVAVAIAALKTGRQVIAPVRNSASAAKLFEHAGTRDGITTVEADVTSEDGIRHIVERVEAGKLPAFQHVYSSGIRCMESHLDPETRYFFFSISHGHNSGGQLLDEVAYRATIPYLLKQADPDSTWTIVTGAAGELGAAGATAVAQGALFTLANVGCRELADTNVRFNEVHLSFRVDYDAVAKQKQGGSVPSSQLAAHYVNLLARRDISGSRINLGKPEDIEKLPFTKKLG</sequence>
<keyword evidence="4" id="KW-1185">Reference proteome</keyword>
<dbReference type="AlphaFoldDB" id="A0A1L7UB70"/>
<name>A0A1L7UB70_FUSMA</name>
<comment type="similarity">
    <text evidence="1">Belongs to the short-chain dehydrogenases/reductases (SDR) family.</text>
</comment>
<dbReference type="GO" id="GO:0016491">
    <property type="term" value="F:oxidoreductase activity"/>
    <property type="evidence" value="ECO:0007669"/>
    <property type="project" value="UniProtKB-KW"/>
</dbReference>
<dbReference type="InterPro" id="IPR036291">
    <property type="entry name" value="NAD(P)-bd_dom_sf"/>
</dbReference>
<dbReference type="VEuPathDB" id="FungiDB:FMAN_12839"/>
<protein>
    <submittedName>
        <fullName evidence="3">Uncharacterized protein</fullName>
    </submittedName>
</protein>
<dbReference type="PANTHER" id="PTHR43477:SF1">
    <property type="entry name" value="DIHYDROANTICAPSIN 7-DEHYDROGENASE"/>
    <property type="match status" value="1"/>
</dbReference>
<proteinExistence type="inferred from homology"/>